<gene>
    <name evidence="2" type="ORF">DN412_39625</name>
</gene>
<dbReference type="GO" id="GO:0004803">
    <property type="term" value="F:transposase activity"/>
    <property type="evidence" value="ECO:0007669"/>
    <property type="project" value="InterPro"/>
</dbReference>
<evidence type="ECO:0000313" key="2">
    <source>
        <dbReference type="EMBL" id="RDK04975.1"/>
    </source>
</evidence>
<dbReference type="Proteomes" id="UP000255165">
    <property type="component" value="Unassembled WGS sequence"/>
</dbReference>
<accession>A0A370NHD0</accession>
<evidence type="ECO:0000259" key="1">
    <source>
        <dbReference type="Pfam" id="PF01526"/>
    </source>
</evidence>
<dbReference type="Pfam" id="PF01526">
    <property type="entry name" value="DDE_Tnp_Tn3"/>
    <property type="match status" value="1"/>
</dbReference>
<sequence>MRALEASGRLRRANERVAEYQSRIPIAALWGDGDKASADMMSLDASRHLWNARIDPRRRTYAAGIYTHVRDRWGIVYDQPIVLNERQAGVALEGVEHHNRAEDRIRLSLLAVDTHGYTNPAMAIAKLLGFDLCPRLRDLAERNLYLPRIFSIPEGLEPATVRRVSLTAIERWLG</sequence>
<protein>
    <recommendedName>
        <fullName evidence="1">Tn3 transposase DDE domain-containing protein</fullName>
    </recommendedName>
</protein>
<comment type="caution">
    <text evidence="2">The sequence shown here is derived from an EMBL/GenBank/DDBJ whole genome shotgun (WGS) entry which is preliminary data.</text>
</comment>
<dbReference type="EMBL" id="QKWJ01000123">
    <property type="protein sequence ID" value="RDK04975.1"/>
    <property type="molecule type" value="Genomic_DNA"/>
</dbReference>
<dbReference type="InterPro" id="IPR002513">
    <property type="entry name" value="Tn3_Tnp_DDE_dom"/>
</dbReference>
<dbReference type="AlphaFoldDB" id="A0A370NHD0"/>
<feature type="domain" description="Tn3 transposase DDE" evidence="1">
    <location>
        <begin position="6"/>
        <end position="171"/>
    </location>
</feature>
<keyword evidence="3" id="KW-1185">Reference proteome</keyword>
<dbReference type="GO" id="GO:0006313">
    <property type="term" value="P:DNA transposition"/>
    <property type="evidence" value="ECO:0007669"/>
    <property type="project" value="InterPro"/>
</dbReference>
<evidence type="ECO:0000313" key="3">
    <source>
        <dbReference type="Proteomes" id="UP000255165"/>
    </source>
</evidence>
<name>A0A370NHD0_9BURK</name>
<organism evidence="2 3">
    <name type="scientific">Cupriavidus lacunae</name>
    <dbReference type="NCBI Taxonomy" id="2666307"/>
    <lineage>
        <taxon>Bacteria</taxon>
        <taxon>Pseudomonadati</taxon>
        <taxon>Pseudomonadota</taxon>
        <taxon>Betaproteobacteria</taxon>
        <taxon>Burkholderiales</taxon>
        <taxon>Burkholderiaceae</taxon>
        <taxon>Cupriavidus</taxon>
    </lineage>
</organism>
<proteinExistence type="predicted"/>
<reference evidence="3" key="1">
    <citation type="submission" date="2018-06" db="EMBL/GenBank/DDBJ databases">
        <authorList>
            <person name="Feng T."/>
            <person name="Jeon C.O."/>
        </authorList>
    </citation>
    <scope>NUCLEOTIDE SEQUENCE [LARGE SCALE GENOMIC DNA]</scope>
    <source>
        <strain evidence="3">S23</strain>
    </source>
</reference>